<dbReference type="InterPro" id="IPR009057">
    <property type="entry name" value="Homeodomain-like_sf"/>
</dbReference>
<keyword evidence="6" id="KW-1185">Reference proteome</keyword>
<proteinExistence type="predicted"/>
<evidence type="ECO:0000313" key="6">
    <source>
        <dbReference type="Proteomes" id="UP000231960"/>
    </source>
</evidence>
<dbReference type="InterPro" id="IPR018060">
    <property type="entry name" value="HTH_AraC"/>
</dbReference>
<feature type="domain" description="HTH araC/xylS-type" evidence="4">
    <location>
        <begin position="184"/>
        <end position="290"/>
    </location>
</feature>
<dbReference type="Gene3D" id="1.10.10.60">
    <property type="entry name" value="Homeodomain-like"/>
    <property type="match status" value="1"/>
</dbReference>
<dbReference type="SMART" id="SM00342">
    <property type="entry name" value="HTH_ARAC"/>
    <property type="match status" value="1"/>
</dbReference>
<accession>A0A2M9R5G9</accession>
<gene>
    <name evidence="5" type="ORF">CDL10_05885</name>
</gene>
<name>A0A2M9R5G9_9FLAO</name>
<evidence type="ECO:0000256" key="3">
    <source>
        <dbReference type="ARBA" id="ARBA00023163"/>
    </source>
</evidence>
<reference evidence="5 6" key="1">
    <citation type="submission" date="2017-06" db="EMBL/GenBank/DDBJ databases">
        <title>Description of Avrilella dinanensis gen. nov. sp. nov.</title>
        <authorList>
            <person name="Leyer C."/>
            <person name="Sassi M."/>
            <person name="Minet J."/>
            <person name="Kayal S."/>
            <person name="Cattoir V."/>
        </authorList>
    </citation>
    <scope>NUCLEOTIDE SEQUENCE [LARGE SCALE GENOMIC DNA]</scope>
    <source>
        <strain evidence="5 6">UR159</strain>
    </source>
</reference>
<dbReference type="Pfam" id="PF12833">
    <property type="entry name" value="HTH_18"/>
    <property type="match status" value="1"/>
</dbReference>
<dbReference type="OrthoDB" id="1096411at2"/>
<dbReference type="PANTHER" id="PTHR43280:SF32">
    <property type="entry name" value="TRANSCRIPTIONAL REGULATORY PROTEIN"/>
    <property type="match status" value="1"/>
</dbReference>
<protein>
    <recommendedName>
        <fullName evidence="4">HTH araC/xylS-type domain-containing protein</fullName>
    </recommendedName>
</protein>
<sequence>MISQTIFPDIYIQTAMKQRGFKVGRSNVPKSPASAFGKRHFYKIVLSIGRVNVLYGDQLLKLDGTYLFISNPYTPYSVEVVSEVQTGYSCLFTREFIQPTKLTESMQQSILFDRSASPAYKINDVQLERISQLFEKMIVEEAAEYEYKDDVMRLYISMLLHETIKMKSAKNRILSVDASYRITKQFLELLERQFPIESLKIPLSLHTAQDFANHLGIHVNSLNRAVKKVTGKTTTLLISDRIATEAKALLELTDWNVAEIAYALGFEYPNYFSTFMKKNTGKAPKNYRKS</sequence>
<dbReference type="GO" id="GO:0043565">
    <property type="term" value="F:sequence-specific DNA binding"/>
    <property type="evidence" value="ECO:0007669"/>
    <property type="project" value="InterPro"/>
</dbReference>
<evidence type="ECO:0000256" key="1">
    <source>
        <dbReference type="ARBA" id="ARBA00023015"/>
    </source>
</evidence>
<evidence type="ECO:0000313" key="5">
    <source>
        <dbReference type="EMBL" id="PJR04107.1"/>
    </source>
</evidence>
<dbReference type="AlphaFoldDB" id="A0A2M9R5G9"/>
<dbReference type="EMBL" id="NIPO01000001">
    <property type="protein sequence ID" value="PJR04107.1"/>
    <property type="molecule type" value="Genomic_DNA"/>
</dbReference>
<dbReference type="RefSeq" id="WP_100677671.1">
    <property type="nucleotide sequence ID" value="NZ_NIPO01000001.1"/>
</dbReference>
<dbReference type="GO" id="GO:0003700">
    <property type="term" value="F:DNA-binding transcription factor activity"/>
    <property type="evidence" value="ECO:0007669"/>
    <property type="project" value="InterPro"/>
</dbReference>
<keyword evidence="3" id="KW-0804">Transcription</keyword>
<evidence type="ECO:0000256" key="2">
    <source>
        <dbReference type="ARBA" id="ARBA00023125"/>
    </source>
</evidence>
<evidence type="ECO:0000259" key="4">
    <source>
        <dbReference type="PROSITE" id="PS01124"/>
    </source>
</evidence>
<dbReference type="PANTHER" id="PTHR43280">
    <property type="entry name" value="ARAC-FAMILY TRANSCRIPTIONAL REGULATOR"/>
    <property type="match status" value="1"/>
</dbReference>
<dbReference type="Proteomes" id="UP000231960">
    <property type="component" value="Unassembled WGS sequence"/>
</dbReference>
<keyword evidence="2" id="KW-0238">DNA-binding</keyword>
<comment type="caution">
    <text evidence="5">The sequence shown here is derived from an EMBL/GenBank/DDBJ whole genome shotgun (WGS) entry which is preliminary data.</text>
</comment>
<organism evidence="5 6">
    <name type="scientific">Avrilella dinanensis</name>
    <dbReference type="NCBI Taxonomy" id="2008672"/>
    <lineage>
        <taxon>Bacteria</taxon>
        <taxon>Pseudomonadati</taxon>
        <taxon>Bacteroidota</taxon>
        <taxon>Flavobacteriia</taxon>
        <taxon>Flavobacteriales</taxon>
        <taxon>Flavobacteriaceae</taxon>
        <taxon>Avrilella</taxon>
    </lineage>
</organism>
<dbReference type="SUPFAM" id="SSF46689">
    <property type="entry name" value="Homeodomain-like"/>
    <property type="match status" value="1"/>
</dbReference>
<dbReference type="PROSITE" id="PS01124">
    <property type="entry name" value="HTH_ARAC_FAMILY_2"/>
    <property type="match status" value="1"/>
</dbReference>
<keyword evidence="1" id="KW-0805">Transcription regulation</keyword>